<evidence type="ECO:0000259" key="1">
    <source>
        <dbReference type="Pfam" id="PF21882"/>
    </source>
</evidence>
<dbReference type="Pfam" id="PF21882">
    <property type="entry name" value="Gp53-like_C"/>
    <property type="match status" value="1"/>
</dbReference>
<gene>
    <name evidence="2" type="ORF">A6768_16650</name>
</gene>
<dbReference type="AlphaFoldDB" id="A0A291N267"/>
<organism evidence="2 3">
    <name type="scientific">Sphingobium yanoikuyae</name>
    <name type="common">Sphingomonas yanoikuyae</name>
    <dbReference type="NCBI Taxonomy" id="13690"/>
    <lineage>
        <taxon>Bacteria</taxon>
        <taxon>Pseudomonadati</taxon>
        <taxon>Pseudomonadota</taxon>
        <taxon>Alphaproteobacteria</taxon>
        <taxon>Sphingomonadales</taxon>
        <taxon>Sphingomonadaceae</taxon>
        <taxon>Sphingobium</taxon>
    </lineage>
</organism>
<dbReference type="RefSeq" id="WP_097384368.1">
    <property type="nucleotide sequence ID" value="NZ_CP023741.1"/>
</dbReference>
<dbReference type="Proteomes" id="UP000219422">
    <property type="component" value="Chromosome"/>
</dbReference>
<reference evidence="2 3" key="1">
    <citation type="submission" date="2017-10" db="EMBL/GenBank/DDBJ databases">
        <title>Sphingobium yanoikuyae S72.</title>
        <authorList>
            <person name="Sanchez E."/>
            <person name="Bustos P."/>
            <person name="Mendoza P."/>
            <person name="Guo X."/>
            <person name="Mendoza A."/>
        </authorList>
    </citation>
    <scope>NUCLEOTIDE SEQUENCE [LARGE SCALE GENOMIC DNA]</scope>
    <source>
        <strain evidence="2 3">S72</strain>
    </source>
</reference>
<dbReference type="InterPro" id="IPR054075">
    <property type="entry name" value="Gp53-like_C"/>
</dbReference>
<accession>A0A291N267</accession>
<name>A0A291N267_SPHYA</name>
<dbReference type="GeneID" id="57778473"/>
<evidence type="ECO:0000313" key="2">
    <source>
        <dbReference type="EMBL" id="ATI81459.1"/>
    </source>
</evidence>
<evidence type="ECO:0000313" key="3">
    <source>
        <dbReference type="Proteomes" id="UP000219422"/>
    </source>
</evidence>
<protein>
    <recommendedName>
        <fullName evidence="1">Putative tail fiber protein gp53-like C-terminal domain-containing protein</fullName>
    </recommendedName>
</protein>
<feature type="domain" description="Putative tail fiber protein gp53-like C-terminal" evidence="1">
    <location>
        <begin position="272"/>
        <end position="352"/>
    </location>
</feature>
<proteinExistence type="predicted"/>
<dbReference type="EMBL" id="CP023741">
    <property type="protein sequence ID" value="ATI81459.1"/>
    <property type="molecule type" value="Genomic_DNA"/>
</dbReference>
<dbReference type="KEGG" id="sya:A6768_16650"/>
<dbReference type="Gene3D" id="2.60.40.3940">
    <property type="match status" value="1"/>
</dbReference>
<sequence>MDPIQFMITAAGLDALVNAQGGGTDAIKISQLGISENAFVMAPTITTVPGELKRIASISGESTSETIIHMTAQDVSQDIYELRGLGLYLADGTLFAIYSQETPIFRKVSISFFLLALDISFENSVAGEITFGDTSFLLPPASETIKGVAEIATDDEADAGTDDARIISPRKLRRLLDALHVIISDETDADLTALANGFDAIIAALVARTITGSGLVTGGGDLSASRVLSVLAASAADVGAGTATDRAVTPASLSGLARSLGQNGYVTLPGLGGLILQWGRFTAFANATSSAVFPISFPNACFAVVSDGGVSGGADSQDNPPVLVASSISQTGFSVFSADDGSATRIFFALGN</sequence>